<feature type="domain" description="3-oxo-5-alpha-steroid 4-dehydrogenase C-terminal" evidence="10">
    <location>
        <begin position="213"/>
        <end position="324"/>
    </location>
</feature>
<keyword evidence="12" id="KW-1185">Reference proteome</keyword>
<keyword evidence="9" id="KW-0521">NADP</keyword>
<gene>
    <name evidence="11" type="ORF">KR093_000181</name>
</gene>
<dbReference type="PANTHER" id="PTHR14624">
    <property type="entry name" value="DFG10 PROTEIN"/>
    <property type="match status" value="1"/>
</dbReference>
<feature type="transmembrane region" description="Helical" evidence="9">
    <location>
        <begin position="205"/>
        <end position="222"/>
    </location>
</feature>
<dbReference type="GO" id="GO:0003865">
    <property type="term" value="F:3-oxo-5-alpha-steroid 4-dehydrogenase activity"/>
    <property type="evidence" value="ECO:0007669"/>
    <property type="project" value="TreeGrafter"/>
</dbReference>
<evidence type="ECO:0000256" key="5">
    <source>
        <dbReference type="ARBA" id="ARBA00023136"/>
    </source>
</evidence>
<evidence type="ECO:0000256" key="2">
    <source>
        <dbReference type="ARBA" id="ARBA00012522"/>
    </source>
</evidence>
<dbReference type="Pfam" id="PF02544">
    <property type="entry name" value="Steroid_dh"/>
    <property type="match status" value="1"/>
</dbReference>
<keyword evidence="3 9" id="KW-0812">Transmembrane</keyword>
<dbReference type="Proteomes" id="UP001200034">
    <property type="component" value="Unassembled WGS sequence"/>
</dbReference>
<reference evidence="11" key="1">
    <citation type="journal article" date="2021" name="Mol. Ecol. Resour.">
        <title>Phylogenomic analyses of the genus Drosophila reveals genomic signals of climate adaptation.</title>
        <authorList>
            <person name="Li F."/>
            <person name="Rane R.V."/>
            <person name="Luria V."/>
            <person name="Xiong Z."/>
            <person name="Chen J."/>
            <person name="Li Z."/>
            <person name="Catullo R.A."/>
            <person name="Griffin P.C."/>
            <person name="Schiffer M."/>
            <person name="Pearce S."/>
            <person name="Lee S.F."/>
            <person name="McElroy K."/>
            <person name="Stocker A."/>
            <person name="Shirriffs J."/>
            <person name="Cockerell F."/>
            <person name="Coppin C."/>
            <person name="Sgro C.M."/>
            <person name="Karger A."/>
            <person name="Cain J.W."/>
            <person name="Weber J.A."/>
            <person name="Santpere G."/>
            <person name="Kirschner M.W."/>
            <person name="Hoffmann A.A."/>
            <person name="Oakeshott J.G."/>
            <person name="Zhang G."/>
        </authorList>
    </citation>
    <scope>NUCLEOTIDE SEQUENCE</scope>
    <source>
        <strain evidence="11">BGI-SZ-2011g</strain>
    </source>
</reference>
<sequence>QAKMVLAIIGSLEQIIEQYQLNLLQLIFIIFIVTIVLLGSLMTLMEPYLPNSIRQSFRYGKHSHKGATDALVNHLEVPKAWFSHFYVFAFGWSLLSLYFIIRSVISQELAPEFVLRFLDLICGGQQRQVQVDSNTALLASLLLGLQCVRRFYETNFVQIFSKRSKINLSHYVVGYVHYFGAITSLLSNTAGFVRGSKPTPFTLSNLSLLQLGYILVFLFAWHQQYSSNMVLVNLRKNAKTGAVQTEEHLLPSRGWFNLISSPHMFFEVVMYYCLADLMTPIRTWKLIFVWVASNQTINALLTHQWYKENFKDYPKRRHAIIPWLL</sequence>
<dbReference type="GO" id="GO:0160198">
    <property type="term" value="F:polyprenal reductase activity"/>
    <property type="evidence" value="ECO:0007669"/>
    <property type="project" value="UniProtKB-EC"/>
</dbReference>
<keyword evidence="4 9" id="KW-1133">Transmembrane helix</keyword>
<evidence type="ECO:0000256" key="3">
    <source>
        <dbReference type="ARBA" id="ARBA00022692"/>
    </source>
</evidence>
<comment type="function">
    <text evidence="9">Plays a key role in early steps of protein N-linked glycosylation by being involved in the conversion of polyprenol into dolichol. Acts as a polyprenal reductase that mediates the reduction of polyprenal into dolichal in a NADP-dependent mechanism. Dolichols are required for the synthesis of dolichol-linked monosaccharides and the oligosaccharide precursor used for N-glycosylation.</text>
</comment>
<name>A0AAD4K5K9_9MUSC</name>
<evidence type="ECO:0000256" key="9">
    <source>
        <dbReference type="RuleBase" id="RU367081"/>
    </source>
</evidence>
<dbReference type="GO" id="GO:0102389">
    <property type="term" value="F:polyprenol reductase activity"/>
    <property type="evidence" value="ECO:0007669"/>
    <property type="project" value="UniProtKB-UniRule"/>
</dbReference>
<evidence type="ECO:0000256" key="8">
    <source>
        <dbReference type="ARBA" id="ARBA00049427"/>
    </source>
</evidence>
<evidence type="ECO:0000256" key="4">
    <source>
        <dbReference type="ARBA" id="ARBA00022989"/>
    </source>
</evidence>
<organism evidence="11 12">
    <name type="scientific">Drosophila rubida</name>
    <dbReference type="NCBI Taxonomy" id="30044"/>
    <lineage>
        <taxon>Eukaryota</taxon>
        <taxon>Metazoa</taxon>
        <taxon>Ecdysozoa</taxon>
        <taxon>Arthropoda</taxon>
        <taxon>Hexapoda</taxon>
        <taxon>Insecta</taxon>
        <taxon>Pterygota</taxon>
        <taxon>Neoptera</taxon>
        <taxon>Endopterygota</taxon>
        <taxon>Diptera</taxon>
        <taxon>Brachycera</taxon>
        <taxon>Muscomorpha</taxon>
        <taxon>Ephydroidea</taxon>
        <taxon>Drosophilidae</taxon>
        <taxon>Drosophila</taxon>
    </lineage>
</organism>
<feature type="transmembrane region" description="Helical" evidence="9">
    <location>
        <begin position="81"/>
        <end position="101"/>
    </location>
</feature>
<keyword evidence="5 9" id="KW-0472">Membrane</keyword>
<evidence type="ECO:0000259" key="10">
    <source>
        <dbReference type="Pfam" id="PF02544"/>
    </source>
</evidence>
<dbReference type="GO" id="GO:0005789">
    <property type="term" value="C:endoplasmic reticulum membrane"/>
    <property type="evidence" value="ECO:0007669"/>
    <property type="project" value="UniProtKB-SubCell"/>
</dbReference>
<comment type="caution">
    <text evidence="11">The sequence shown here is derived from an EMBL/GenBank/DDBJ whole genome shotgun (WGS) entry which is preliminary data.</text>
</comment>
<dbReference type="InterPro" id="IPR039698">
    <property type="entry name" value="Dfg10/SRD5A3"/>
</dbReference>
<dbReference type="GO" id="GO:0016095">
    <property type="term" value="P:polyprenol catabolic process"/>
    <property type="evidence" value="ECO:0007669"/>
    <property type="project" value="UniProtKB-UniRule"/>
</dbReference>
<feature type="transmembrane region" description="Helical" evidence="9">
    <location>
        <begin position="172"/>
        <end position="193"/>
    </location>
</feature>
<keyword evidence="9" id="KW-0560">Oxidoreductase</keyword>
<proteinExistence type="inferred from homology"/>
<dbReference type="PROSITE" id="PS50244">
    <property type="entry name" value="S5A_REDUCTASE"/>
    <property type="match status" value="1"/>
</dbReference>
<feature type="transmembrane region" description="Helical" evidence="9">
    <location>
        <begin position="21"/>
        <end position="42"/>
    </location>
</feature>
<feature type="non-terminal residue" evidence="11">
    <location>
        <position position="1"/>
    </location>
</feature>
<evidence type="ECO:0000313" key="11">
    <source>
        <dbReference type="EMBL" id="KAH8376596.1"/>
    </source>
</evidence>
<evidence type="ECO:0000256" key="1">
    <source>
        <dbReference type="ARBA" id="ARBA00004127"/>
    </source>
</evidence>
<evidence type="ECO:0000313" key="12">
    <source>
        <dbReference type="Proteomes" id="UP001200034"/>
    </source>
</evidence>
<dbReference type="GO" id="GO:0006488">
    <property type="term" value="P:dolichol-linked oligosaccharide biosynthetic process"/>
    <property type="evidence" value="ECO:0007669"/>
    <property type="project" value="UniProtKB-UniRule"/>
</dbReference>
<dbReference type="PANTHER" id="PTHR14624:SF0">
    <property type="entry name" value="POLYPRENOL REDUCTASE"/>
    <property type="match status" value="1"/>
</dbReference>
<comment type="pathway">
    <text evidence="9">Protein modification; protein glycosylation.</text>
</comment>
<accession>A0AAD4K5K9</accession>
<evidence type="ECO:0000256" key="7">
    <source>
        <dbReference type="ARBA" id="ARBA00047186"/>
    </source>
</evidence>
<dbReference type="AlphaFoldDB" id="A0AAD4K5K9"/>
<comment type="subcellular location">
    <subcellularLocation>
        <location evidence="1">Endomembrane system</location>
        <topology evidence="1">Multi-pass membrane protein</topology>
    </subcellularLocation>
    <subcellularLocation>
        <location evidence="9">Endoplasmic reticulum membrane</location>
    </subcellularLocation>
</comment>
<keyword evidence="9" id="KW-0256">Endoplasmic reticulum</keyword>
<comment type="similarity">
    <text evidence="6 9">Belongs to the steroid 5-alpha reductase family. Polyprenal reductase subfamily.</text>
</comment>
<protein>
    <recommendedName>
        <fullName evidence="7 9">Polyprenal reductase</fullName>
        <ecNumber evidence="2 9">1.3.1.94</ecNumber>
    </recommendedName>
</protein>
<dbReference type="EMBL" id="JAJJHW010001127">
    <property type="protein sequence ID" value="KAH8376596.1"/>
    <property type="molecule type" value="Genomic_DNA"/>
</dbReference>
<dbReference type="InterPro" id="IPR001104">
    <property type="entry name" value="3-oxo-5_a-steroid_4-DH_C"/>
</dbReference>
<comment type="catalytic activity">
    <reaction evidence="8 9">
        <text>a di-trans,poly-cis-dolichal + NADP(+) = a di-trans,poly-cis-polyprenal + NADPH + H(+)</text>
        <dbReference type="Rhea" id="RHEA:80727"/>
        <dbReference type="Rhea" id="RHEA-COMP:19536"/>
        <dbReference type="Rhea" id="RHEA-COMP:19537"/>
        <dbReference type="ChEBI" id="CHEBI:15378"/>
        <dbReference type="ChEBI" id="CHEBI:57783"/>
        <dbReference type="ChEBI" id="CHEBI:58349"/>
        <dbReference type="ChEBI" id="CHEBI:231623"/>
        <dbReference type="ChEBI" id="CHEBI:231637"/>
        <dbReference type="EC" id="1.3.1.94"/>
    </reaction>
    <physiologicalReaction direction="right-to-left" evidence="8 9">
        <dbReference type="Rhea" id="RHEA:80729"/>
    </physiologicalReaction>
</comment>
<dbReference type="EC" id="1.3.1.94" evidence="2 9"/>
<evidence type="ECO:0000256" key="6">
    <source>
        <dbReference type="ARBA" id="ARBA00046320"/>
    </source>
</evidence>